<dbReference type="AlphaFoldDB" id="A0AAD6CQU3"/>
<reference evidence="1 2" key="1">
    <citation type="journal article" date="2023" name="IMA Fungus">
        <title>Comparative genomic study of the Penicillium genus elucidates a diverse pangenome and 15 lateral gene transfer events.</title>
        <authorList>
            <person name="Petersen C."/>
            <person name="Sorensen T."/>
            <person name="Nielsen M.R."/>
            <person name="Sondergaard T.E."/>
            <person name="Sorensen J.L."/>
            <person name="Fitzpatrick D.A."/>
            <person name="Frisvad J.C."/>
            <person name="Nielsen K.L."/>
        </authorList>
    </citation>
    <scope>NUCLEOTIDE SEQUENCE [LARGE SCALE GENOMIC DNA]</scope>
    <source>
        <strain evidence="1 2">IBT 35679</strain>
    </source>
</reference>
<accession>A0AAD6CQU3</accession>
<evidence type="ECO:0000313" key="1">
    <source>
        <dbReference type="EMBL" id="KAJ5533381.1"/>
    </source>
</evidence>
<keyword evidence="2" id="KW-1185">Reference proteome</keyword>
<comment type="caution">
    <text evidence="1">The sequence shown here is derived from an EMBL/GenBank/DDBJ whole genome shotgun (WGS) entry which is preliminary data.</text>
</comment>
<dbReference type="EMBL" id="JAQIZZ010000007">
    <property type="protein sequence ID" value="KAJ5533381.1"/>
    <property type="molecule type" value="Genomic_DNA"/>
</dbReference>
<evidence type="ECO:0000313" key="2">
    <source>
        <dbReference type="Proteomes" id="UP001220324"/>
    </source>
</evidence>
<protein>
    <submittedName>
        <fullName evidence="1">Uncharacterized protein</fullName>
    </submittedName>
</protein>
<name>A0AAD6CQU3_9EURO</name>
<gene>
    <name evidence="1" type="ORF">N7494_009933</name>
</gene>
<sequence>MPSEEGLVSTVDAEDLIEPLLKSSRSSIPFPAQHAILQAIQSHLEDHIFRFLRKWLLFESQAVGWTCVEAIELHKVFGFLADHKERIESQAYCPTAQSIQKWHRVISNIRHASVHRVPQARDIMLRMVRHAIGFVESIAGGRSSRSLRQLYRFVKAILHTSDRLQAQLRDKVRMQVQLCNAHPDQLGCRLQLLPEATKRVLENIEQRMVSQIQDFLQLEFS</sequence>
<dbReference type="Proteomes" id="UP001220324">
    <property type="component" value="Unassembled WGS sequence"/>
</dbReference>
<proteinExistence type="predicted"/>
<organism evidence="1 2">
    <name type="scientific">Penicillium frequentans</name>
    <dbReference type="NCBI Taxonomy" id="3151616"/>
    <lineage>
        <taxon>Eukaryota</taxon>
        <taxon>Fungi</taxon>
        <taxon>Dikarya</taxon>
        <taxon>Ascomycota</taxon>
        <taxon>Pezizomycotina</taxon>
        <taxon>Eurotiomycetes</taxon>
        <taxon>Eurotiomycetidae</taxon>
        <taxon>Eurotiales</taxon>
        <taxon>Aspergillaceae</taxon>
        <taxon>Penicillium</taxon>
    </lineage>
</organism>